<accession>A0A2Z6AX19</accession>
<dbReference type="NCBIfam" id="NF006779">
    <property type="entry name" value="PRK09293.1-3"/>
    <property type="match status" value="1"/>
</dbReference>
<dbReference type="EMBL" id="AP017378">
    <property type="protein sequence ID" value="BBD07799.1"/>
    <property type="molecule type" value="Genomic_DNA"/>
</dbReference>
<dbReference type="OrthoDB" id="9806756at2"/>
<evidence type="ECO:0000256" key="2">
    <source>
        <dbReference type="ARBA" id="ARBA00010941"/>
    </source>
</evidence>
<dbReference type="CDD" id="cd00354">
    <property type="entry name" value="FBPase"/>
    <property type="match status" value="1"/>
</dbReference>
<keyword evidence="5 12" id="KW-0479">Metal-binding</keyword>
<feature type="binding site" evidence="12">
    <location>
        <position position="283"/>
    </location>
    <ligand>
        <name>Mg(2+)</name>
        <dbReference type="ChEBI" id="CHEBI:18420"/>
        <label>2</label>
    </ligand>
</feature>
<comment type="similarity">
    <text evidence="2 12 13">Belongs to the FBPase class 1 family.</text>
</comment>
<comment type="caution">
    <text evidence="12">Lacks conserved residue(s) required for the propagation of feature annotation.</text>
</comment>
<protein>
    <recommendedName>
        <fullName evidence="10 12">Fructose-1,6-bisphosphatase class 1</fullName>
        <shortName evidence="12">FBPase class 1</shortName>
        <ecNumber evidence="3 12">3.1.3.11</ecNumber>
    </recommendedName>
    <alternativeName>
        <fullName evidence="11 12">D-fructose-1,6-bisphosphate 1-phosphohydrolase class 1</fullName>
    </alternativeName>
</protein>
<dbReference type="FunFam" id="3.30.540.10:FF:000002">
    <property type="entry name" value="Fructose-1,6-bisphosphatase class 1"/>
    <property type="match status" value="1"/>
</dbReference>
<evidence type="ECO:0000256" key="9">
    <source>
        <dbReference type="ARBA" id="ARBA00024331"/>
    </source>
</evidence>
<dbReference type="Pfam" id="PF18913">
    <property type="entry name" value="FBPase_C"/>
    <property type="match status" value="1"/>
</dbReference>
<evidence type="ECO:0000259" key="15">
    <source>
        <dbReference type="Pfam" id="PF18913"/>
    </source>
</evidence>
<dbReference type="Gene3D" id="3.40.190.80">
    <property type="match status" value="1"/>
</dbReference>
<dbReference type="NCBIfam" id="NF006778">
    <property type="entry name" value="PRK09293.1-1"/>
    <property type="match status" value="1"/>
</dbReference>
<name>A0A2Z6AX19_9BACT</name>
<dbReference type="GO" id="GO:0006094">
    <property type="term" value="P:gluconeogenesis"/>
    <property type="evidence" value="ECO:0007669"/>
    <property type="project" value="UniProtKB-UniRule"/>
</dbReference>
<dbReference type="FunFam" id="3.40.190.80:FF:000001">
    <property type="entry name" value="Fructose-1,6-bisphosphatase class 1"/>
    <property type="match status" value="1"/>
</dbReference>
<evidence type="ECO:0000313" key="17">
    <source>
        <dbReference type="Proteomes" id="UP000269883"/>
    </source>
</evidence>
<evidence type="ECO:0000313" key="16">
    <source>
        <dbReference type="EMBL" id="BBD07799.1"/>
    </source>
</evidence>
<dbReference type="InterPro" id="IPR000146">
    <property type="entry name" value="FBPase_class-1"/>
</dbReference>
<keyword evidence="8 12" id="KW-0119">Carbohydrate metabolism</keyword>
<sequence>MQQVTVTEHLLLNQKQSPMATGRFTSLISELILSAKIISREVTKAGLVDVLGFTGDTNVQGEKVRKLDEFANNVLIHRMRRSGVLCAMASEENGDLIQISGDLPKGDYILIFDPLDGSSNIDVNVSIGTIFSIYRRPLKKSGENPTLEEVLQRCDKQVAAGYFIYGSSTMMVFTTGAGVHGFTLDPSVGEFLLSHPNMMIPEQGRIYSVNESYWNYWDNPTKDVISYFKSTKTALGQPYSSRYIGSLVADFHRNLLYGGIFMYPAKQNPDTGKYQGKLRLTCEAAPMAMIIEQAGGLATDGVNRILDYTPSELHQRVPFFVGSRNDVMTVKDIMGQAEDCDSLSGD</sequence>
<feature type="domain" description="Fructose-1-6-bisphosphatase class 1 C-terminal" evidence="15">
    <location>
        <begin position="200"/>
        <end position="334"/>
    </location>
</feature>
<comment type="cofactor">
    <cofactor evidence="12">
        <name>Mg(2+)</name>
        <dbReference type="ChEBI" id="CHEBI:18420"/>
    </cofactor>
    <text evidence="12">Binds 2 magnesium ions per subunit.</text>
</comment>
<dbReference type="KEGG" id="dfl:DFE_1073"/>
<organism evidence="16 17">
    <name type="scientific">Desulfovibrio ferrophilus</name>
    <dbReference type="NCBI Taxonomy" id="241368"/>
    <lineage>
        <taxon>Bacteria</taxon>
        <taxon>Pseudomonadati</taxon>
        <taxon>Thermodesulfobacteriota</taxon>
        <taxon>Desulfovibrionia</taxon>
        <taxon>Desulfovibrionales</taxon>
        <taxon>Desulfovibrionaceae</taxon>
        <taxon>Desulfovibrio</taxon>
    </lineage>
</organism>
<evidence type="ECO:0000256" key="3">
    <source>
        <dbReference type="ARBA" id="ARBA00013093"/>
    </source>
</evidence>
<feature type="binding site" evidence="12">
    <location>
        <begin position="116"/>
        <end position="119"/>
    </location>
    <ligand>
        <name>substrate</name>
    </ligand>
</feature>
<dbReference type="GO" id="GO:0005829">
    <property type="term" value="C:cytosol"/>
    <property type="evidence" value="ECO:0007669"/>
    <property type="project" value="TreeGrafter"/>
</dbReference>
<dbReference type="GO" id="GO:0006002">
    <property type="term" value="P:fructose 6-phosphate metabolic process"/>
    <property type="evidence" value="ECO:0007669"/>
    <property type="project" value="TreeGrafter"/>
</dbReference>
<evidence type="ECO:0000256" key="4">
    <source>
        <dbReference type="ARBA" id="ARBA00022490"/>
    </source>
</evidence>
<reference evidence="16 17" key="1">
    <citation type="journal article" date="2018" name="Sci. Adv.">
        <title>Multi-heme cytochromes provide a pathway for survival in energy-limited environments.</title>
        <authorList>
            <person name="Deng X."/>
            <person name="Dohmae N."/>
            <person name="Nealson K.H."/>
            <person name="Hashimoto K."/>
            <person name="Okamoto A."/>
        </authorList>
    </citation>
    <scope>NUCLEOTIDE SEQUENCE [LARGE SCALE GENOMIC DNA]</scope>
    <source>
        <strain evidence="16 17">IS5</strain>
    </source>
</reference>
<comment type="catalytic activity">
    <reaction evidence="1 12">
        <text>beta-D-fructose 1,6-bisphosphate + H2O = beta-D-fructose 6-phosphate + phosphate</text>
        <dbReference type="Rhea" id="RHEA:11064"/>
        <dbReference type="ChEBI" id="CHEBI:15377"/>
        <dbReference type="ChEBI" id="CHEBI:32966"/>
        <dbReference type="ChEBI" id="CHEBI:43474"/>
        <dbReference type="ChEBI" id="CHEBI:57634"/>
        <dbReference type="EC" id="3.1.3.11"/>
    </reaction>
</comment>
<feature type="domain" description="Fructose-1-6-bisphosphatase class I N-terminal" evidence="14">
    <location>
        <begin position="5"/>
        <end position="196"/>
    </location>
</feature>
<dbReference type="GO" id="GO:0006000">
    <property type="term" value="P:fructose metabolic process"/>
    <property type="evidence" value="ECO:0007669"/>
    <property type="project" value="TreeGrafter"/>
</dbReference>
<evidence type="ECO:0000256" key="7">
    <source>
        <dbReference type="ARBA" id="ARBA00022842"/>
    </source>
</evidence>
<dbReference type="GO" id="GO:0005986">
    <property type="term" value="P:sucrose biosynthetic process"/>
    <property type="evidence" value="ECO:0007669"/>
    <property type="project" value="TreeGrafter"/>
</dbReference>
<dbReference type="EC" id="3.1.3.11" evidence="3 12"/>
<comment type="pathway">
    <text evidence="9">Carbohydrate biosynthesis.</text>
</comment>
<dbReference type="PIRSF" id="PIRSF500210">
    <property type="entry name" value="FBPtase"/>
    <property type="match status" value="1"/>
</dbReference>
<evidence type="ECO:0000256" key="11">
    <source>
        <dbReference type="ARBA" id="ARBA00081210"/>
    </source>
</evidence>
<dbReference type="Pfam" id="PF00316">
    <property type="entry name" value="FBPase"/>
    <property type="match status" value="1"/>
</dbReference>
<comment type="subunit">
    <text evidence="12">Homotetramer.</text>
</comment>
<dbReference type="InterPro" id="IPR028343">
    <property type="entry name" value="FBPtase"/>
</dbReference>
<evidence type="ECO:0000256" key="6">
    <source>
        <dbReference type="ARBA" id="ARBA00022801"/>
    </source>
</evidence>
<feature type="binding site" evidence="12">
    <location>
        <position position="243"/>
    </location>
    <ligand>
        <name>substrate</name>
    </ligand>
</feature>
<evidence type="ECO:0000256" key="12">
    <source>
        <dbReference type="HAMAP-Rule" id="MF_01855"/>
    </source>
</evidence>
<feature type="binding site" evidence="12">
    <location>
        <position position="116"/>
    </location>
    <ligand>
        <name>Mg(2+)</name>
        <dbReference type="ChEBI" id="CHEBI:18420"/>
        <label>2</label>
    </ligand>
</feature>
<evidence type="ECO:0000256" key="5">
    <source>
        <dbReference type="ARBA" id="ARBA00022723"/>
    </source>
</evidence>
<keyword evidence="7 12" id="KW-0460">Magnesium</keyword>
<dbReference type="PANTHER" id="PTHR11556:SF35">
    <property type="entry name" value="SEDOHEPTULOSE-1,7-BISPHOSPHATASE, CHLOROPLASTIC"/>
    <property type="match status" value="1"/>
</dbReference>
<keyword evidence="4 12" id="KW-0963">Cytoplasm</keyword>
<keyword evidence="6 12" id="KW-0378">Hydrolase</keyword>
<dbReference type="PIRSF" id="PIRSF000904">
    <property type="entry name" value="FBPtase_SBPase"/>
    <property type="match status" value="1"/>
</dbReference>
<dbReference type="Proteomes" id="UP000269883">
    <property type="component" value="Chromosome"/>
</dbReference>
<evidence type="ECO:0000256" key="13">
    <source>
        <dbReference type="RuleBase" id="RU000508"/>
    </source>
</evidence>
<feature type="binding site" evidence="12">
    <location>
        <position position="115"/>
    </location>
    <ligand>
        <name>Mg(2+)</name>
        <dbReference type="ChEBI" id="CHEBI:18420"/>
        <label>1</label>
    </ligand>
</feature>
<evidence type="ECO:0000256" key="10">
    <source>
        <dbReference type="ARBA" id="ARBA00072069"/>
    </source>
</evidence>
<dbReference type="AlphaFoldDB" id="A0A2Z6AX19"/>
<feature type="binding site" evidence="12">
    <location>
        <position position="113"/>
    </location>
    <ligand>
        <name>Mg(2+)</name>
        <dbReference type="ChEBI" id="CHEBI:18420"/>
        <label>2</label>
    </ligand>
</feature>
<feature type="binding site" evidence="12">
    <location>
        <position position="113"/>
    </location>
    <ligand>
        <name>Mg(2+)</name>
        <dbReference type="ChEBI" id="CHEBI:18420"/>
        <label>1</label>
    </ligand>
</feature>
<dbReference type="InterPro" id="IPR044015">
    <property type="entry name" value="FBPase_C_dom"/>
</dbReference>
<dbReference type="GO" id="GO:0000287">
    <property type="term" value="F:magnesium ion binding"/>
    <property type="evidence" value="ECO:0007669"/>
    <property type="project" value="UniProtKB-UniRule"/>
</dbReference>
<dbReference type="SUPFAM" id="SSF56655">
    <property type="entry name" value="Carbohydrate phosphatase"/>
    <property type="match status" value="1"/>
</dbReference>
<evidence type="ECO:0000259" key="14">
    <source>
        <dbReference type="Pfam" id="PF00316"/>
    </source>
</evidence>
<feature type="binding site" evidence="12">
    <location>
        <position position="277"/>
    </location>
    <ligand>
        <name>substrate</name>
    </ligand>
</feature>
<feature type="binding site" evidence="12">
    <location>
        <position position="210"/>
    </location>
    <ligand>
        <name>substrate</name>
    </ligand>
</feature>
<evidence type="ECO:0000256" key="1">
    <source>
        <dbReference type="ARBA" id="ARBA00001273"/>
    </source>
</evidence>
<dbReference type="GO" id="GO:0042132">
    <property type="term" value="F:fructose 1,6-bisphosphate 1-phosphatase activity"/>
    <property type="evidence" value="ECO:0007669"/>
    <property type="project" value="UniProtKB-UniRule"/>
</dbReference>
<feature type="binding site" evidence="12">
    <location>
        <position position="91"/>
    </location>
    <ligand>
        <name>Mg(2+)</name>
        <dbReference type="ChEBI" id="CHEBI:18420"/>
        <label>1</label>
    </ligand>
</feature>
<dbReference type="PANTHER" id="PTHR11556">
    <property type="entry name" value="FRUCTOSE-1,6-BISPHOSPHATASE-RELATED"/>
    <property type="match status" value="1"/>
</dbReference>
<proteinExistence type="inferred from homology"/>
<comment type="subcellular location">
    <subcellularLocation>
        <location evidence="12">Cytoplasm</location>
    </subcellularLocation>
</comment>
<dbReference type="RefSeq" id="WP_126377366.1">
    <property type="nucleotide sequence ID" value="NZ_AP017378.1"/>
</dbReference>
<dbReference type="GO" id="GO:0030388">
    <property type="term" value="P:fructose 1,6-bisphosphate metabolic process"/>
    <property type="evidence" value="ECO:0007669"/>
    <property type="project" value="TreeGrafter"/>
</dbReference>
<dbReference type="InterPro" id="IPR033391">
    <property type="entry name" value="FBPase_N"/>
</dbReference>
<dbReference type="HAMAP" id="MF_01855">
    <property type="entry name" value="FBPase_class1"/>
    <property type="match status" value="1"/>
</dbReference>
<dbReference type="Gene3D" id="3.30.540.10">
    <property type="entry name" value="Fructose-1,6-Bisphosphatase, subunit A, domain 1"/>
    <property type="match status" value="1"/>
</dbReference>
<evidence type="ECO:0000256" key="8">
    <source>
        <dbReference type="ARBA" id="ARBA00023277"/>
    </source>
</evidence>
<gene>
    <name evidence="12 16" type="primary">fbp</name>
    <name evidence="16" type="ORF">DFE_1073</name>
</gene>
<dbReference type="PRINTS" id="PR00115">
    <property type="entry name" value="F16BPHPHTASE"/>
</dbReference>
<keyword evidence="17" id="KW-1185">Reference proteome</keyword>